<dbReference type="AlphaFoldDB" id="A0A382Z5X8"/>
<dbReference type="EMBL" id="UINC01181264">
    <property type="protein sequence ID" value="SVD90873.1"/>
    <property type="molecule type" value="Genomic_DNA"/>
</dbReference>
<proteinExistence type="predicted"/>
<gene>
    <name evidence="1" type="ORF">METZ01_LOCUS443727</name>
</gene>
<organism evidence="1">
    <name type="scientific">marine metagenome</name>
    <dbReference type="NCBI Taxonomy" id="408172"/>
    <lineage>
        <taxon>unclassified sequences</taxon>
        <taxon>metagenomes</taxon>
        <taxon>ecological metagenomes</taxon>
    </lineage>
</organism>
<protein>
    <submittedName>
        <fullName evidence="1">Uncharacterized protein</fullName>
    </submittedName>
</protein>
<reference evidence="1" key="1">
    <citation type="submission" date="2018-05" db="EMBL/GenBank/DDBJ databases">
        <authorList>
            <person name="Lanie J.A."/>
            <person name="Ng W.-L."/>
            <person name="Kazmierczak K.M."/>
            <person name="Andrzejewski T.M."/>
            <person name="Davidsen T.M."/>
            <person name="Wayne K.J."/>
            <person name="Tettelin H."/>
            <person name="Glass J.I."/>
            <person name="Rusch D."/>
            <person name="Podicherti R."/>
            <person name="Tsui H.-C.T."/>
            <person name="Winkler M.E."/>
        </authorList>
    </citation>
    <scope>NUCLEOTIDE SEQUENCE</scope>
</reference>
<evidence type="ECO:0000313" key="1">
    <source>
        <dbReference type="EMBL" id="SVD90873.1"/>
    </source>
</evidence>
<feature type="non-terminal residue" evidence="1">
    <location>
        <position position="1"/>
    </location>
</feature>
<sequence>TISSILARHRLALQLPVPTRIFRLRASNDKAPSAIAAKIVPPLMLRQMHTFLKLLIIFFSEVKIVLVV</sequence>
<name>A0A382Z5X8_9ZZZZ</name>
<accession>A0A382Z5X8</accession>